<name>A0A0Q9YN36_9GAMM</name>
<dbReference type="HAMAP" id="MF_02087">
    <property type="entry name" value="PLP_homeostasis"/>
    <property type="match status" value="1"/>
</dbReference>
<dbReference type="NCBIfam" id="TIGR00044">
    <property type="entry name" value="YggS family pyridoxal phosphate-dependent enzyme"/>
    <property type="match status" value="1"/>
</dbReference>
<evidence type="ECO:0000313" key="6">
    <source>
        <dbReference type="EMBL" id="KRG22187.1"/>
    </source>
</evidence>
<dbReference type="EMBL" id="LKAJ01000002">
    <property type="protein sequence ID" value="KRG22187.1"/>
    <property type="molecule type" value="Genomic_DNA"/>
</dbReference>
<dbReference type="Proteomes" id="UP000051497">
    <property type="component" value="Unassembled WGS sequence"/>
</dbReference>
<feature type="domain" description="Alanine racemase N-terminal" evidence="5">
    <location>
        <begin position="7"/>
        <end position="223"/>
    </location>
</feature>
<evidence type="ECO:0000256" key="1">
    <source>
        <dbReference type="ARBA" id="ARBA00022898"/>
    </source>
</evidence>
<dbReference type="PANTHER" id="PTHR10146:SF14">
    <property type="entry name" value="PYRIDOXAL PHOSPHATE HOMEOSTASIS PROTEIN"/>
    <property type="match status" value="1"/>
</dbReference>
<dbReference type="OrthoDB" id="9804072at2"/>
<dbReference type="InterPro" id="IPR029066">
    <property type="entry name" value="PLP-binding_barrel"/>
</dbReference>
<dbReference type="STRING" id="295108.HT99x_00606"/>
<dbReference type="Gene3D" id="3.20.20.10">
    <property type="entry name" value="Alanine racemase"/>
    <property type="match status" value="1"/>
</dbReference>
<dbReference type="GO" id="GO:0030170">
    <property type="term" value="F:pyridoxal phosphate binding"/>
    <property type="evidence" value="ECO:0007669"/>
    <property type="project" value="UniProtKB-UniRule"/>
</dbReference>
<dbReference type="AlphaFoldDB" id="A0A0Q9YN36"/>
<keyword evidence="8" id="KW-1185">Reference proteome</keyword>
<evidence type="ECO:0000259" key="5">
    <source>
        <dbReference type="Pfam" id="PF01168"/>
    </source>
</evidence>
<dbReference type="PIRSF" id="PIRSF004848">
    <property type="entry name" value="YBL036c_PLPDEIII"/>
    <property type="match status" value="1"/>
</dbReference>
<evidence type="ECO:0000256" key="3">
    <source>
        <dbReference type="PIRSR" id="PIRSR004848-1"/>
    </source>
</evidence>
<comment type="similarity">
    <text evidence="2 4">Belongs to the pyridoxal phosphate-binding protein YggS/PROSC family.</text>
</comment>
<evidence type="ECO:0000256" key="2">
    <source>
        <dbReference type="HAMAP-Rule" id="MF_02087"/>
    </source>
</evidence>
<accession>A0A0Q9YN36</accession>
<proteinExistence type="inferred from homology"/>
<dbReference type="PANTHER" id="PTHR10146">
    <property type="entry name" value="PROLINE SYNTHETASE CO-TRANSCRIBED BACTERIAL HOMOLOG PROTEIN"/>
    <property type="match status" value="1"/>
</dbReference>
<dbReference type="SUPFAM" id="SSF51419">
    <property type="entry name" value="PLP-binding barrel"/>
    <property type="match status" value="1"/>
</dbReference>
<gene>
    <name evidence="6" type="ORF">HT99x_00606</name>
    <name evidence="7" type="ORF">HT99x_014310</name>
</gene>
<reference evidence="7" key="3">
    <citation type="submission" date="2021-06" db="EMBL/GenBank/DDBJ databases">
        <title>Genomic Description and Analysis of Intracellular Bacteria, Candidatus Berkiella cookevillensis and Candidatus Berkiella aquae.</title>
        <authorList>
            <person name="Kidane D.T."/>
            <person name="Mehari Y.T."/>
            <person name="Rice F.C."/>
            <person name="Arivett B.A."/>
            <person name="Farone A.L."/>
            <person name="Berk S.G."/>
            <person name="Farone M.B."/>
        </authorList>
    </citation>
    <scope>NUCLEOTIDE SEQUENCE</scope>
    <source>
        <strain evidence="7">HT99</strain>
    </source>
</reference>
<dbReference type="Pfam" id="PF01168">
    <property type="entry name" value="Ala_racemase_N"/>
    <property type="match status" value="1"/>
</dbReference>
<dbReference type="RefSeq" id="WP_075065249.1">
    <property type="nucleotide sequence ID" value="NZ_LKAJ02000001.1"/>
</dbReference>
<sequence>MIDIVANLHHIQHRIETTCQQCERNKESVTLIAVSKSHSADQIAKLYAAGQHHFGENYLNEALSKITLLPTDILWHFIGTIQSKKTLEIAQNFSWVHTVCRLKEAQLLSQHRQGMPPLNICLQVKMEDDPKRNGIYASELMNLLKPIQDLPHLRLRGLMVLPPLVEALTEQRAYFQALHSLLVHCNQQGANLDTLSMGMTHDIDAAILEGATMVRIGTGIFGPREI</sequence>
<reference evidence="7" key="2">
    <citation type="journal article" date="2016" name="Genome Announc.">
        <title>Draft Genome Sequences of Two Novel Amoeba-Resistant Intranuclear Bacteria, 'Candidatus Berkiella cookevillensis' and 'Candidatus Berkiella aquae'.</title>
        <authorList>
            <person name="Mehari Y.T."/>
            <person name="Arivett B.A."/>
            <person name="Farone A.L."/>
            <person name="Gunderson J.H."/>
            <person name="Farone M.B."/>
        </authorList>
    </citation>
    <scope>NUCLEOTIDE SEQUENCE</scope>
    <source>
        <strain evidence="7">HT99</strain>
    </source>
</reference>
<comment type="caution">
    <text evidence="6">The sequence shown here is derived from an EMBL/GenBank/DDBJ whole genome shotgun (WGS) entry which is preliminary data.</text>
</comment>
<dbReference type="PATRIC" id="fig|1590043.3.peg.608"/>
<organism evidence="6">
    <name type="scientific">Candidatus Berkiella aquae</name>
    <dbReference type="NCBI Taxonomy" id="295108"/>
    <lineage>
        <taxon>Bacteria</taxon>
        <taxon>Pseudomonadati</taxon>
        <taxon>Pseudomonadota</taxon>
        <taxon>Gammaproteobacteria</taxon>
        <taxon>Candidatus Berkiellales</taxon>
        <taxon>Candidatus Berkiellaceae</taxon>
        <taxon>Candidatus Berkiella</taxon>
    </lineage>
</organism>
<dbReference type="InterPro" id="IPR001608">
    <property type="entry name" value="Ala_racemase_N"/>
</dbReference>
<protein>
    <recommendedName>
        <fullName evidence="2">Pyridoxal phosphate homeostasis protein</fullName>
        <shortName evidence="2">PLP homeostasis protein</shortName>
    </recommendedName>
</protein>
<dbReference type="EMBL" id="LKAJ02000001">
    <property type="protein sequence ID" value="MCS5712610.1"/>
    <property type="molecule type" value="Genomic_DNA"/>
</dbReference>
<dbReference type="InterPro" id="IPR011078">
    <property type="entry name" value="PyrdxlP_homeostasis"/>
</dbReference>
<evidence type="ECO:0000313" key="8">
    <source>
        <dbReference type="Proteomes" id="UP000051497"/>
    </source>
</evidence>
<comment type="cofactor">
    <cofactor evidence="3">
        <name>pyridoxal 5'-phosphate</name>
        <dbReference type="ChEBI" id="CHEBI:597326"/>
    </cofactor>
</comment>
<evidence type="ECO:0000313" key="7">
    <source>
        <dbReference type="EMBL" id="MCS5712610.1"/>
    </source>
</evidence>
<feature type="modified residue" description="N6-(pyridoxal phosphate)lysine" evidence="2 3">
    <location>
        <position position="36"/>
    </location>
</feature>
<comment type="function">
    <text evidence="2">Pyridoxal 5'-phosphate (PLP)-binding protein, which is involved in PLP homeostasis.</text>
</comment>
<dbReference type="PROSITE" id="PS01211">
    <property type="entry name" value="UPF0001"/>
    <property type="match status" value="1"/>
</dbReference>
<keyword evidence="1 2" id="KW-0663">Pyridoxal phosphate</keyword>
<reference evidence="6" key="1">
    <citation type="submission" date="2015-09" db="EMBL/GenBank/DDBJ databases">
        <title>Draft Genome Sequences of Two Novel Amoeba-resistant Intranuclear Bacteria, Candidatus Berkiella cookevillensis and Candidatus Berkiella aquae.</title>
        <authorList>
            <person name="Mehari Y.T."/>
            <person name="Arivett B.A."/>
            <person name="Farone A.L."/>
            <person name="Gunderson J.H."/>
            <person name="Farone M.B."/>
        </authorList>
    </citation>
    <scope>NUCLEOTIDE SEQUENCE [LARGE SCALE GENOMIC DNA]</scope>
    <source>
        <strain evidence="6">HT99</strain>
    </source>
</reference>
<evidence type="ECO:0000256" key="4">
    <source>
        <dbReference type="RuleBase" id="RU004514"/>
    </source>
</evidence>